<dbReference type="Proteomes" id="UP001055811">
    <property type="component" value="Linkage Group LG07"/>
</dbReference>
<keyword evidence="2" id="KW-1185">Reference proteome</keyword>
<protein>
    <submittedName>
        <fullName evidence="1">Uncharacterized protein</fullName>
    </submittedName>
</protein>
<comment type="caution">
    <text evidence="1">The sequence shown here is derived from an EMBL/GenBank/DDBJ whole genome shotgun (WGS) entry which is preliminary data.</text>
</comment>
<reference evidence="1 2" key="2">
    <citation type="journal article" date="2022" name="Mol. Ecol. Resour.">
        <title>The genomes of chicory, endive, great burdock and yacon provide insights into Asteraceae paleo-polyploidization history and plant inulin production.</title>
        <authorList>
            <person name="Fan W."/>
            <person name="Wang S."/>
            <person name="Wang H."/>
            <person name="Wang A."/>
            <person name="Jiang F."/>
            <person name="Liu H."/>
            <person name="Zhao H."/>
            <person name="Xu D."/>
            <person name="Zhang Y."/>
        </authorList>
    </citation>
    <scope>NUCLEOTIDE SEQUENCE [LARGE SCALE GENOMIC DNA]</scope>
    <source>
        <strain evidence="2">cv. Punajuju</strain>
        <tissue evidence="1">Leaves</tissue>
    </source>
</reference>
<accession>A0ACB9AH99</accession>
<evidence type="ECO:0000313" key="1">
    <source>
        <dbReference type="EMBL" id="KAI3709597.1"/>
    </source>
</evidence>
<evidence type="ECO:0000313" key="2">
    <source>
        <dbReference type="Proteomes" id="UP001055811"/>
    </source>
</evidence>
<name>A0ACB9AH99_CICIN</name>
<reference evidence="2" key="1">
    <citation type="journal article" date="2022" name="Mol. Ecol. Resour.">
        <title>The genomes of chicory, endive, great burdock and yacon provide insights into Asteraceae palaeo-polyploidization history and plant inulin production.</title>
        <authorList>
            <person name="Fan W."/>
            <person name="Wang S."/>
            <person name="Wang H."/>
            <person name="Wang A."/>
            <person name="Jiang F."/>
            <person name="Liu H."/>
            <person name="Zhao H."/>
            <person name="Xu D."/>
            <person name="Zhang Y."/>
        </authorList>
    </citation>
    <scope>NUCLEOTIDE SEQUENCE [LARGE SCALE GENOMIC DNA]</scope>
    <source>
        <strain evidence="2">cv. Punajuju</strain>
    </source>
</reference>
<sequence>MTHFVTLSRLYFCSKIVTLILLQLFGPIFRILQEFIPSLNILYNAQCKRRDNRHLEGVIFARGEASFALKLSSSTSQELDLMVLEDSKELSL</sequence>
<organism evidence="1 2">
    <name type="scientific">Cichorium intybus</name>
    <name type="common">Chicory</name>
    <dbReference type="NCBI Taxonomy" id="13427"/>
    <lineage>
        <taxon>Eukaryota</taxon>
        <taxon>Viridiplantae</taxon>
        <taxon>Streptophyta</taxon>
        <taxon>Embryophyta</taxon>
        <taxon>Tracheophyta</taxon>
        <taxon>Spermatophyta</taxon>
        <taxon>Magnoliopsida</taxon>
        <taxon>eudicotyledons</taxon>
        <taxon>Gunneridae</taxon>
        <taxon>Pentapetalae</taxon>
        <taxon>asterids</taxon>
        <taxon>campanulids</taxon>
        <taxon>Asterales</taxon>
        <taxon>Asteraceae</taxon>
        <taxon>Cichorioideae</taxon>
        <taxon>Cichorieae</taxon>
        <taxon>Cichoriinae</taxon>
        <taxon>Cichorium</taxon>
    </lineage>
</organism>
<proteinExistence type="predicted"/>
<gene>
    <name evidence="1" type="ORF">L2E82_39363</name>
</gene>
<dbReference type="EMBL" id="CM042015">
    <property type="protein sequence ID" value="KAI3709597.1"/>
    <property type="molecule type" value="Genomic_DNA"/>
</dbReference>